<sequence>MAYRGLKERPGDLNAFEGAQIAAAVAGWLFGGGAESGGCIPSLATVGDDSTSTSKNDRDGTRGQRYGGERANEARDVECEKEGEREIRGDEQAVGGGLEAEGGGF</sequence>
<protein>
    <submittedName>
        <fullName evidence="2">Uncharacterized protein</fullName>
    </submittedName>
</protein>
<dbReference type="Proteomes" id="UP001177670">
    <property type="component" value="Unassembled WGS sequence"/>
</dbReference>
<reference evidence="2" key="1">
    <citation type="submission" date="2021-10" db="EMBL/GenBank/DDBJ databases">
        <title>Melipona bicolor Genome sequencing and assembly.</title>
        <authorList>
            <person name="Araujo N.S."/>
            <person name="Arias M.C."/>
        </authorList>
    </citation>
    <scope>NUCLEOTIDE SEQUENCE</scope>
    <source>
        <strain evidence="2">USP_2M_L1-L4_2017</strain>
        <tissue evidence="2">Whole body</tissue>
    </source>
</reference>
<feature type="region of interest" description="Disordered" evidence="1">
    <location>
        <begin position="42"/>
        <end position="105"/>
    </location>
</feature>
<comment type="caution">
    <text evidence="2">The sequence shown here is derived from an EMBL/GenBank/DDBJ whole genome shotgun (WGS) entry which is preliminary data.</text>
</comment>
<proteinExistence type="predicted"/>
<dbReference type="EMBL" id="JAHYIQ010000010">
    <property type="protein sequence ID" value="KAK1128407.1"/>
    <property type="molecule type" value="Genomic_DNA"/>
</dbReference>
<evidence type="ECO:0000313" key="2">
    <source>
        <dbReference type="EMBL" id="KAK1128407.1"/>
    </source>
</evidence>
<evidence type="ECO:0000256" key="1">
    <source>
        <dbReference type="SAM" id="MobiDB-lite"/>
    </source>
</evidence>
<evidence type="ECO:0000313" key="3">
    <source>
        <dbReference type="Proteomes" id="UP001177670"/>
    </source>
</evidence>
<name>A0AA40FZX0_9HYME</name>
<feature type="compositionally biased region" description="Basic and acidic residues" evidence="1">
    <location>
        <begin position="55"/>
        <end position="91"/>
    </location>
</feature>
<accession>A0AA40FZX0</accession>
<organism evidence="2 3">
    <name type="scientific">Melipona bicolor</name>
    <dbReference type="NCBI Taxonomy" id="60889"/>
    <lineage>
        <taxon>Eukaryota</taxon>
        <taxon>Metazoa</taxon>
        <taxon>Ecdysozoa</taxon>
        <taxon>Arthropoda</taxon>
        <taxon>Hexapoda</taxon>
        <taxon>Insecta</taxon>
        <taxon>Pterygota</taxon>
        <taxon>Neoptera</taxon>
        <taxon>Endopterygota</taxon>
        <taxon>Hymenoptera</taxon>
        <taxon>Apocrita</taxon>
        <taxon>Aculeata</taxon>
        <taxon>Apoidea</taxon>
        <taxon>Anthophila</taxon>
        <taxon>Apidae</taxon>
        <taxon>Melipona</taxon>
    </lineage>
</organism>
<keyword evidence="3" id="KW-1185">Reference proteome</keyword>
<feature type="compositionally biased region" description="Gly residues" evidence="1">
    <location>
        <begin position="94"/>
        <end position="105"/>
    </location>
</feature>
<dbReference type="AlphaFoldDB" id="A0AA40FZX0"/>
<gene>
    <name evidence="2" type="ORF">K0M31_002872</name>
</gene>